<dbReference type="AlphaFoldDB" id="A0A941DIY5"/>
<evidence type="ECO:0000259" key="1">
    <source>
        <dbReference type="Pfam" id="PF12706"/>
    </source>
</evidence>
<gene>
    <name evidence="2" type="ORF">KDM92_10805</name>
</gene>
<dbReference type="GO" id="GO:0005737">
    <property type="term" value="C:cytoplasm"/>
    <property type="evidence" value="ECO:0007669"/>
    <property type="project" value="TreeGrafter"/>
</dbReference>
<protein>
    <submittedName>
        <fullName evidence="2">MBL fold metallo-hydrolase</fullName>
    </submittedName>
</protein>
<feature type="domain" description="Metallo-beta-lactamase" evidence="1">
    <location>
        <begin position="133"/>
        <end position="336"/>
    </location>
</feature>
<organism evidence="2 3">
    <name type="scientific">Undibacterium baiyunense</name>
    <dbReference type="NCBI Taxonomy" id="2828731"/>
    <lineage>
        <taxon>Bacteria</taxon>
        <taxon>Pseudomonadati</taxon>
        <taxon>Pseudomonadota</taxon>
        <taxon>Betaproteobacteria</taxon>
        <taxon>Burkholderiales</taxon>
        <taxon>Oxalobacteraceae</taxon>
        <taxon>Undibacterium</taxon>
    </lineage>
</organism>
<reference evidence="2 3" key="1">
    <citation type="submission" date="2021-04" db="EMBL/GenBank/DDBJ databases">
        <title>novel species isolated from subtropical streams in China.</title>
        <authorList>
            <person name="Lu H."/>
        </authorList>
    </citation>
    <scope>NUCLEOTIDE SEQUENCE [LARGE SCALE GENOMIC DNA]</scope>
    <source>
        <strain evidence="2 3">BYS107W</strain>
    </source>
</reference>
<evidence type="ECO:0000313" key="2">
    <source>
        <dbReference type="EMBL" id="MBR7747072.1"/>
    </source>
</evidence>
<dbReference type="Gene3D" id="3.60.15.10">
    <property type="entry name" value="Ribonuclease Z/Hydroxyacylglutathione hydrolase-like"/>
    <property type="match status" value="1"/>
</dbReference>
<dbReference type="InterPro" id="IPR001279">
    <property type="entry name" value="Metallo-B-lactamas"/>
</dbReference>
<dbReference type="SUPFAM" id="SSF56281">
    <property type="entry name" value="Metallo-hydrolase/oxidoreductase"/>
    <property type="match status" value="1"/>
</dbReference>
<dbReference type="Proteomes" id="UP000680158">
    <property type="component" value="Unassembled WGS sequence"/>
</dbReference>
<dbReference type="InterPro" id="IPR036866">
    <property type="entry name" value="RibonucZ/Hydroxyglut_hydro"/>
</dbReference>
<evidence type="ECO:0000313" key="3">
    <source>
        <dbReference type="Proteomes" id="UP000680158"/>
    </source>
</evidence>
<comment type="caution">
    <text evidence="2">The sequence shown here is derived from an EMBL/GenBank/DDBJ whole genome shotgun (WGS) entry which is preliminary data.</text>
</comment>
<proteinExistence type="predicted"/>
<keyword evidence="3" id="KW-1185">Reference proteome</keyword>
<name>A0A941DIY5_9BURK</name>
<accession>A0A941DIY5</accession>
<dbReference type="EMBL" id="JAGSPM010000006">
    <property type="protein sequence ID" value="MBR7747072.1"/>
    <property type="molecule type" value="Genomic_DNA"/>
</dbReference>
<dbReference type="PANTHER" id="PTHR15032:SF4">
    <property type="entry name" value="N-ACYL-PHOSPHATIDYLETHANOLAMINE-HYDROLYZING PHOSPHOLIPASE D"/>
    <property type="match status" value="1"/>
</dbReference>
<dbReference type="PANTHER" id="PTHR15032">
    <property type="entry name" value="N-ACYL-PHOSPHATIDYLETHANOLAMINE-HYDROLYZING PHOSPHOLIPASE D"/>
    <property type="match status" value="1"/>
</dbReference>
<sequence>MRAKISSQKNSSQTNSEFLGIPRIALPALALLPLLLTACGHPNIVKIHHAPDYKQPISKEGRYQNTYPGQQNYPFTCEADCYQAQATLQCQSDSPAEQCRYTGPQANIENTSGFKVRWFGHASFQISTSDGQQILLDPVTEQFDWPVNWGFHLLRGFSRGLPQGLNDQILSNANVVLYSHIHYDHFNKADIERIGNKPDYLVPLGFSDHFPKGAYRINEMAWYSQQNFSSLQIHAVPAHHFSNRILVPLVYEDFAKSAWNGWLLQSHGKSLFFAGDTGYSQHFKDIRQRYGAIDVCLLPIASYYHKEDGARYRSVHTTPEDALSAAVELGCKVMIPWGYGNASWKMGDHSSHSALQRLLTVRQRIQDKPEGKVPLLILNEGEEVRP</sequence>
<dbReference type="RefSeq" id="WP_212684371.1">
    <property type="nucleotide sequence ID" value="NZ_JAGSPM010000006.1"/>
</dbReference>
<dbReference type="Pfam" id="PF12706">
    <property type="entry name" value="Lactamase_B_2"/>
    <property type="match status" value="1"/>
</dbReference>